<dbReference type="PATRIC" id="fig|135826.4.peg.3363"/>
<dbReference type="EMBL" id="JXRQ01000030">
    <property type="protein sequence ID" value="KIL42756.1"/>
    <property type="molecule type" value="Genomic_DNA"/>
</dbReference>
<sequence length="37" mass="4026">MTKRVAVCGCEASRGWWEPGCEAGSEAHFEDAALKLE</sequence>
<protein>
    <submittedName>
        <fullName evidence="1">Uncharacterized protein</fullName>
    </submittedName>
</protein>
<dbReference type="Proteomes" id="UP000031950">
    <property type="component" value="Unassembled WGS sequence"/>
</dbReference>
<accession>A0A0C2VDX3</accession>
<dbReference type="AlphaFoldDB" id="A0A0C2VDX3"/>
<gene>
    <name evidence="1" type="ORF">KP77_33860</name>
</gene>
<proteinExistence type="predicted"/>
<comment type="caution">
    <text evidence="1">The sequence shown here is derived from an EMBL/GenBank/DDBJ whole genome shotgun (WGS) entry which is preliminary data.</text>
</comment>
<evidence type="ECO:0000313" key="2">
    <source>
        <dbReference type="Proteomes" id="UP000031950"/>
    </source>
</evidence>
<keyword evidence="2" id="KW-1185">Reference proteome</keyword>
<name>A0A0C2VDX3_9BACL</name>
<reference evidence="1 2" key="1">
    <citation type="submission" date="2015-01" db="EMBL/GenBank/DDBJ databases">
        <title>Genome sequence of Jeotgalibacillus alimentarius.</title>
        <authorList>
            <person name="Goh K.M."/>
            <person name="Chan K.-G."/>
            <person name="Yaakop A.S."/>
            <person name="Ee R."/>
            <person name="Gan H.M."/>
            <person name="Chan C.S."/>
        </authorList>
    </citation>
    <scope>NUCLEOTIDE SEQUENCE [LARGE SCALE GENOMIC DNA]</scope>
    <source>
        <strain evidence="1 2">YKJ-13</strain>
    </source>
</reference>
<organism evidence="1 2">
    <name type="scientific">Jeotgalibacillus alimentarius</name>
    <dbReference type="NCBI Taxonomy" id="135826"/>
    <lineage>
        <taxon>Bacteria</taxon>
        <taxon>Bacillati</taxon>
        <taxon>Bacillota</taxon>
        <taxon>Bacilli</taxon>
        <taxon>Bacillales</taxon>
        <taxon>Caryophanaceae</taxon>
        <taxon>Jeotgalibacillus</taxon>
    </lineage>
</organism>
<evidence type="ECO:0000313" key="1">
    <source>
        <dbReference type="EMBL" id="KIL42756.1"/>
    </source>
</evidence>